<dbReference type="Gene3D" id="1.20.1390.10">
    <property type="entry name" value="PWI domain"/>
    <property type="match status" value="1"/>
</dbReference>
<accession>A0AAN6SDU5</accession>
<dbReference type="SUPFAM" id="SSF54928">
    <property type="entry name" value="RNA-binding domain, RBD"/>
    <property type="match status" value="1"/>
</dbReference>
<dbReference type="InterPro" id="IPR036855">
    <property type="entry name" value="Znf_CCCH_sf"/>
</dbReference>
<keyword evidence="2 7" id="KW-0863">Zinc-finger</keyword>
<dbReference type="PROSITE" id="PS50103">
    <property type="entry name" value="ZF_C3H1"/>
    <property type="match status" value="1"/>
</dbReference>
<evidence type="ECO:0000256" key="2">
    <source>
        <dbReference type="ARBA" id="ARBA00022771"/>
    </source>
</evidence>
<evidence type="ECO:0000256" key="6">
    <source>
        <dbReference type="PROSITE-ProRule" id="PRU00176"/>
    </source>
</evidence>
<name>A0AAN6SDU5_9PEZI</name>
<organism evidence="12 13">
    <name type="scientific">Pseudoneurospora amorphoporcata</name>
    <dbReference type="NCBI Taxonomy" id="241081"/>
    <lineage>
        <taxon>Eukaryota</taxon>
        <taxon>Fungi</taxon>
        <taxon>Dikarya</taxon>
        <taxon>Ascomycota</taxon>
        <taxon>Pezizomycotina</taxon>
        <taxon>Sordariomycetes</taxon>
        <taxon>Sordariomycetidae</taxon>
        <taxon>Sordariales</taxon>
        <taxon>Sordariaceae</taxon>
        <taxon>Pseudoneurospora</taxon>
    </lineage>
</organism>
<feature type="zinc finger region" description="C3H1-type" evidence="7">
    <location>
        <begin position="225"/>
        <end position="253"/>
    </location>
</feature>
<sequence>MLFPEEDEVHLKRWIVKRLEDTSDADADVLADYVLALLRTNGEVEEVRRLCETEIPDFLKEDSSVFVRDVFQAITYKSYLPDAPPVPKHAPPPPAFAAPPVAFPAIQPTGLSYDDAPDHLPQFPSYIGQSRKRSFDGGGESDGRDGQYGGRSWKIPRRGAGFGFGGRGGRPEAGNGHLNSSYPSFPENGQLPQGFLTGMSETLAALQQQMGLPPAPGYPAPAQGQRRRTRCRDYETKGYCSRGSTCLFEHGDDSIYVPSPSASFGAQFAAPANPIEEYDPTNPGIFTLPPNLPPHQSLQHDGGYPARGRGGRQQGPKRRPKAPFSADGPVFDRAKSTIVVENIPEENFDEEQVRGFFSQFGNILEVSMQPYKRLAIVKYDTWASANAAYRSPKVIFDNRFVKIFWYKEEDTSLPPSVPLGGSSEKHGEEGEDGHSAAMPEIDMEEFLRKQEEAQKIYEEKRKKAEELERQREELQKREHELLARQREEKAKLAAKMKAKLGGGSQHGDGGEDGSKPKSTSEALRAQLAALEAEAIQLGIDPDAMEDTSFSTSSWIARGGYYGGRGAFRGAYRARGFAPRGYRGAPFRGGARGYHHAAYAMYSLDNRPKKVTLTGVDFTVPEKDETLRQYLFGIGEFTDIQTTPSATDITFTDRKTAEKFFNGILVNGKEIPGIDGQVELAWNPSSGPGSSSMASTPGSSSTVAGATLRKPQTALSAAAMSFVPGGGPQAGAGGAGDTAMASAGSVSGSDKDVNIVLERSGNHNGNGLHHNQHYESHKQGDMDYDVADENQWEMS</sequence>
<evidence type="ECO:0000256" key="1">
    <source>
        <dbReference type="ARBA" id="ARBA00022723"/>
    </source>
</evidence>
<feature type="region of interest" description="Disordered" evidence="9">
    <location>
        <begin position="414"/>
        <end position="437"/>
    </location>
</feature>
<dbReference type="GO" id="GO:0003723">
    <property type="term" value="F:RNA binding"/>
    <property type="evidence" value="ECO:0007669"/>
    <property type="project" value="UniProtKB-UniRule"/>
</dbReference>
<dbReference type="GO" id="GO:0005634">
    <property type="term" value="C:nucleus"/>
    <property type="evidence" value="ECO:0007669"/>
    <property type="project" value="TreeGrafter"/>
</dbReference>
<dbReference type="InterPro" id="IPR000504">
    <property type="entry name" value="RRM_dom"/>
</dbReference>
<dbReference type="Pfam" id="PF00642">
    <property type="entry name" value="zf-CCCH"/>
    <property type="match status" value="1"/>
</dbReference>
<feature type="compositionally biased region" description="Low complexity" evidence="9">
    <location>
        <begin position="683"/>
        <end position="700"/>
    </location>
</feature>
<feature type="domain" description="RRM" evidence="10">
    <location>
        <begin position="336"/>
        <end position="408"/>
    </location>
</feature>
<protein>
    <recommendedName>
        <fullName evidence="14">RNA-binding protein</fullName>
    </recommendedName>
</protein>
<dbReference type="Pfam" id="PF01480">
    <property type="entry name" value="PWI"/>
    <property type="match status" value="1"/>
</dbReference>
<dbReference type="FunFam" id="3.30.70.330:FF:000647">
    <property type="entry name" value="CCCH zinc finger and RRM domain protein"/>
    <property type="match status" value="1"/>
</dbReference>
<dbReference type="Pfam" id="PF00076">
    <property type="entry name" value="RRM_1"/>
    <property type="match status" value="1"/>
</dbReference>
<dbReference type="FunFam" id="1.20.1390.10:FF:000007">
    <property type="entry name" value="CCCH zinc finger and RRM domain protein"/>
    <property type="match status" value="1"/>
</dbReference>
<dbReference type="InterPro" id="IPR012677">
    <property type="entry name" value="Nucleotide-bd_a/b_plait_sf"/>
</dbReference>
<feature type="coiled-coil region" evidence="8">
    <location>
        <begin position="443"/>
        <end position="491"/>
    </location>
</feature>
<evidence type="ECO:0000256" key="7">
    <source>
        <dbReference type="PROSITE-ProRule" id="PRU00723"/>
    </source>
</evidence>
<dbReference type="AlphaFoldDB" id="A0AAN6SDU5"/>
<keyword evidence="1 7" id="KW-0479">Metal-binding</keyword>
<dbReference type="SMART" id="SM00356">
    <property type="entry name" value="ZnF_C3H1"/>
    <property type="match status" value="1"/>
</dbReference>
<evidence type="ECO:0000256" key="8">
    <source>
        <dbReference type="SAM" id="Coils"/>
    </source>
</evidence>
<dbReference type="InterPro" id="IPR002483">
    <property type="entry name" value="PWI_dom"/>
</dbReference>
<gene>
    <name evidence="12" type="ORF">QBC32DRAFT_25898</name>
</gene>
<dbReference type="InterPro" id="IPR000571">
    <property type="entry name" value="Znf_CCCH"/>
</dbReference>
<dbReference type="Proteomes" id="UP001303222">
    <property type="component" value="Unassembled WGS sequence"/>
</dbReference>
<dbReference type="CDD" id="cd12257">
    <property type="entry name" value="RRM1_RBM26_like"/>
    <property type="match status" value="1"/>
</dbReference>
<evidence type="ECO:0008006" key="14">
    <source>
        <dbReference type="Google" id="ProtNLM"/>
    </source>
</evidence>
<evidence type="ECO:0000256" key="5">
    <source>
        <dbReference type="ARBA" id="ARBA00043866"/>
    </source>
</evidence>
<feature type="domain" description="C3H1-type" evidence="11">
    <location>
        <begin position="225"/>
        <end position="253"/>
    </location>
</feature>
<evidence type="ECO:0000259" key="11">
    <source>
        <dbReference type="PROSITE" id="PS50103"/>
    </source>
</evidence>
<dbReference type="SUPFAM" id="SSF90229">
    <property type="entry name" value="CCCH zinc finger"/>
    <property type="match status" value="1"/>
</dbReference>
<feature type="compositionally biased region" description="Basic and acidic residues" evidence="9">
    <location>
        <begin position="423"/>
        <end position="434"/>
    </location>
</feature>
<feature type="compositionally biased region" description="Basic and acidic residues" evidence="9">
    <location>
        <begin position="771"/>
        <end position="780"/>
    </location>
</feature>
<feature type="region of interest" description="Disordered" evidence="9">
    <location>
        <begin position="728"/>
        <end position="747"/>
    </location>
</feature>
<comment type="function">
    <text evidence="5">May be involved in the turnover of nuclear polyadenylated (pA+) RNA.</text>
</comment>
<keyword evidence="3 7" id="KW-0862">Zinc</keyword>
<keyword evidence="8" id="KW-0175">Coiled coil</keyword>
<evidence type="ECO:0000256" key="3">
    <source>
        <dbReference type="ARBA" id="ARBA00022833"/>
    </source>
</evidence>
<feature type="region of interest" description="Disordered" evidence="9">
    <location>
        <begin position="682"/>
        <end position="704"/>
    </location>
</feature>
<reference evidence="12" key="2">
    <citation type="submission" date="2023-06" db="EMBL/GenBank/DDBJ databases">
        <authorList>
            <consortium name="Lawrence Berkeley National Laboratory"/>
            <person name="Mondo S.J."/>
            <person name="Hensen N."/>
            <person name="Bonometti L."/>
            <person name="Westerberg I."/>
            <person name="Brannstrom I.O."/>
            <person name="Guillou S."/>
            <person name="Cros-Aarteil S."/>
            <person name="Calhoun S."/>
            <person name="Haridas S."/>
            <person name="Kuo A."/>
            <person name="Pangilinan J."/>
            <person name="Riley R."/>
            <person name="Labutti K."/>
            <person name="Andreopoulos B."/>
            <person name="Lipzen A."/>
            <person name="Chen C."/>
            <person name="Yanf M."/>
            <person name="Daum C."/>
            <person name="Ng V."/>
            <person name="Clum A."/>
            <person name="Steindorff A."/>
            <person name="Ohm R."/>
            <person name="Martin F."/>
            <person name="Silar P."/>
            <person name="Natvig D."/>
            <person name="Lalanne C."/>
            <person name="Gautier V."/>
            <person name="Ament-Velasquez S.L."/>
            <person name="Kruys A."/>
            <person name="Hutchinson M.I."/>
            <person name="Powell A.J."/>
            <person name="Barry K."/>
            <person name="Miller A.N."/>
            <person name="Grigoriev I.V."/>
            <person name="Debuchy R."/>
            <person name="Gladieux P."/>
            <person name="Thoren M.H."/>
            <person name="Johannesson H."/>
        </authorList>
    </citation>
    <scope>NUCLEOTIDE SEQUENCE</scope>
    <source>
        <strain evidence="12">CBS 626.80</strain>
    </source>
</reference>
<feature type="region of interest" description="Disordered" evidence="9">
    <location>
        <begin position="495"/>
        <end position="521"/>
    </location>
</feature>
<dbReference type="SMART" id="SM00360">
    <property type="entry name" value="RRM"/>
    <property type="match status" value="1"/>
</dbReference>
<dbReference type="Gene3D" id="3.30.70.330">
    <property type="match status" value="1"/>
</dbReference>
<feature type="region of interest" description="Disordered" evidence="9">
    <location>
        <begin position="117"/>
        <end position="190"/>
    </location>
</feature>
<dbReference type="PANTHER" id="PTHR14398">
    <property type="entry name" value="RNA RECOGNITION RRM/RNP DOMAIN"/>
    <property type="match status" value="1"/>
</dbReference>
<evidence type="ECO:0000256" key="9">
    <source>
        <dbReference type="SAM" id="MobiDB-lite"/>
    </source>
</evidence>
<feature type="region of interest" description="Disordered" evidence="9">
    <location>
        <begin position="290"/>
        <end position="327"/>
    </location>
</feature>
<evidence type="ECO:0000313" key="13">
    <source>
        <dbReference type="Proteomes" id="UP001303222"/>
    </source>
</evidence>
<evidence type="ECO:0000259" key="10">
    <source>
        <dbReference type="PROSITE" id="PS50102"/>
    </source>
</evidence>
<proteinExistence type="predicted"/>
<feature type="region of interest" description="Disordered" evidence="9">
    <location>
        <begin position="757"/>
        <end position="781"/>
    </location>
</feature>
<dbReference type="PANTHER" id="PTHR14398:SF0">
    <property type="entry name" value="ZINC FINGER PROTEIN SWM"/>
    <property type="match status" value="1"/>
</dbReference>
<comment type="caution">
    <text evidence="12">The sequence shown here is derived from an EMBL/GenBank/DDBJ whole genome shotgun (WGS) entry which is preliminary data.</text>
</comment>
<dbReference type="EMBL" id="MU859195">
    <property type="protein sequence ID" value="KAK3949955.1"/>
    <property type="molecule type" value="Genomic_DNA"/>
</dbReference>
<keyword evidence="13" id="KW-1185">Reference proteome</keyword>
<dbReference type="GO" id="GO:0008270">
    <property type="term" value="F:zinc ion binding"/>
    <property type="evidence" value="ECO:0007669"/>
    <property type="project" value="UniProtKB-KW"/>
</dbReference>
<dbReference type="InterPro" id="IPR045137">
    <property type="entry name" value="RBM26/27"/>
</dbReference>
<evidence type="ECO:0000256" key="4">
    <source>
        <dbReference type="ARBA" id="ARBA00022884"/>
    </source>
</evidence>
<dbReference type="InterPro" id="IPR035979">
    <property type="entry name" value="RBD_domain_sf"/>
</dbReference>
<dbReference type="PROSITE" id="PS50102">
    <property type="entry name" value="RRM"/>
    <property type="match status" value="1"/>
</dbReference>
<evidence type="ECO:0000313" key="12">
    <source>
        <dbReference type="EMBL" id="KAK3949955.1"/>
    </source>
</evidence>
<reference evidence="12" key="1">
    <citation type="journal article" date="2023" name="Mol. Phylogenet. Evol.">
        <title>Genome-scale phylogeny and comparative genomics of the fungal order Sordariales.</title>
        <authorList>
            <person name="Hensen N."/>
            <person name="Bonometti L."/>
            <person name="Westerberg I."/>
            <person name="Brannstrom I.O."/>
            <person name="Guillou S."/>
            <person name="Cros-Aarteil S."/>
            <person name="Calhoun S."/>
            <person name="Haridas S."/>
            <person name="Kuo A."/>
            <person name="Mondo S."/>
            <person name="Pangilinan J."/>
            <person name="Riley R."/>
            <person name="LaButti K."/>
            <person name="Andreopoulos B."/>
            <person name="Lipzen A."/>
            <person name="Chen C."/>
            <person name="Yan M."/>
            <person name="Daum C."/>
            <person name="Ng V."/>
            <person name="Clum A."/>
            <person name="Steindorff A."/>
            <person name="Ohm R.A."/>
            <person name="Martin F."/>
            <person name="Silar P."/>
            <person name="Natvig D.O."/>
            <person name="Lalanne C."/>
            <person name="Gautier V."/>
            <person name="Ament-Velasquez S.L."/>
            <person name="Kruys A."/>
            <person name="Hutchinson M.I."/>
            <person name="Powell A.J."/>
            <person name="Barry K."/>
            <person name="Miller A.N."/>
            <person name="Grigoriev I.V."/>
            <person name="Debuchy R."/>
            <person name="Gladieux P."/>
            <person name="Hiltunen Thoren M."/>
            <person name="Johannesson H."/>
        </authorList>
    </citation>
    <scope>NUCLEOTIDE SEQUENCE</scope>
    <source>
        <strain evidence="12">CBS 626.80</strain>
    </source>
</reference>
<keyword evidence="4 6" id="KW-0694">RNA-binding</keyword>